<comment type="function">
    <text evidence="6">Quinone reductase that provides resistance to thiol-specific stress caused by electrophilic quinones.</text>
</comment>
<feature type="binding site" evidence="6">
    <location>
        <begin position="138"/>
        <end position="141"/>
    </location>
    <ligand>
        <name>FMN</name>
        <dbReference type="ChEBI" id="CHEBI:58210"/>
    </ligand>
</feature>
<dbReference type="SMR" id="A0A059G0D8"/>
<dbReference type="InterPro" id="IPR050104">
    <property type="entry name" value="FMN-dep_NADH:Q_OxRdtase_AzoR1"/>
</dbReference>
<dbReference type="AlphaFoldDB" id="A0A059G0D8"/>
<dbReference type="EMBL" id="ARYI01000001">
    <property type="protein sequence ID" value="KCZ96099.1"/>
    <property type="molecule type" value="Genomic_DNA"/>
</dbReference>
<dbReference type="RefSeq" id="WP_011645990.1">
    <property type="nucleotide sequence ID" value="NZ_ARYI01000001.1"/>
</dbReference>
<feature type="binding site" evidence="6">
    <location>
        <position position="10"/>
    </location>
    <ligand>
        <name>FMN</name>
        <dbReference type="ChEBI" id="CHEBI:58210"/>
    </ligand>
</feature>
<keyword evidence="4 6" id="KW-0520">NAD</keyword>
<proteinExistence type="inferred from homology"/>
<dbReference type="Pfam" id="PF02525">
    <property type="entry name" value="Flavodoxin_2"/>
    <property type="match status" value="1"/>
</dbReference>
<dbReference type="PATRIC" id="fig|1280951.3.peg.87"/>
<keyword evidence="2 6" id="KW-0288">FMN</keyword>
<dbReference type="PANTHER" id="PTHR43741">
    <property type="entry name" value="FMN-DEPENDENT NADH-AZOREDUCTASE 1"/>
    <property type="match status" value="1"/>
</dbReference>
<evidence type="ECO:0000256" key="4">
    <source>
        <dbReference type="ARBA" id="ARBA00023027"/>
    </source>
</evidence>
<comment type="caution">
    <text evidence="8">The sequence shown here is derived from an EMBL/GenBank/DDBJ whole genome shotgun (WGS) entry which is preliminary data.</text>
</comment>
<feature type="binding site" evidence="6">
    <location>
        <begin position="16"/>
        <end position="18"/>
    </location>
    <ligand>
        <name>FMN</name>
        <dbReference type="ChEBI" id="CHEBI:58210"/>
    </ligand>
</feature>
<dbReference type="GO" id="GO:0009055">
    <property type="term" value="F:electron transfer activity"/>
    <property type="evidence" value="ECO:0007669"/>
    <property type="project" value="UniProtKB-UniRule"/>
</dbReference>
<dbReference type="HAMAP" id="MF_01216">
    <property type="entry name" value="Azoreductase_type1"/>
    <property type="match status" value="1"/>
</dbReference>
<evidence type="ECO:0000256" key="5">
    <source>
        <dbReference type="ARBA" id="ARBA00048542"/>
    </source>
</evidence>
<dbReference type="EC" id="1.7.1.17" evidence="6"/>
<dbReference type="InterPro" id="IPR029039">
    <property type="entry name" value="Flavoprotein-like_sf"/>
</dbReference>
<keyword evidence="9" id="KW-1185">Reference proteome</keyword>
<keyword evidence="3 6" id="KW-0560">Oxidoreductase</keyword>
<accession>A0A059G0D8</accession>
<comment type="similarity">
    <text evidence="6">Belongs to the azoreductase type 1 family.</text>
</comment>
<dbReference type="GO" id="GO:0016652">
    <property type="term" value="F:oxidoreductase activity, acting on NAD(P)H as acceptor"/>
    <property type="evidence" value="ECO:0007669"/>
    <property type="project" value="UniProtKB-UniRule"/>
</dbReference>
<comment type="subunit">
    <text evidence="6">Homodimer.</text>
</comment>
<dbReference type="GO" id="GO:0010181">
    <property type="term" value="F:FMN binding"/>
    <property type="evidence" value="ECO:0007669"/>
    <property type="project" value="UniProtKB-UniRule"/>
</dbReference>
<organism evidence="8 9">
    <name type="scientific">Hyphomonas hirschiana VP5</name>
    <dbReference type="NCBI Taxonomy" id="1280951"/>
    <lineage>
        <taxon>Bacteria</taxon>
        <taxon>Pseudomonadati</taxon>
        <taxon>Pseudomonadota</taxon>
        <taxon>Alphaproteobacteria</taxon>
        <taxon>Hyphomonadales</taxon>
        <taxon>Hyphomonadaceae</taxon>
        <taxon>Hyphomonas</taxon>
    </lineage>
</organism>
<dbReference type="GO" id="GO:0016655">
    <property type="term" value="F:oxidoreductase activity, acting on NAD(P)H, quinone or similar compound as acceptor"/>
    <property type="evidence" value="ECO:0007669"/>
    <property type="project" value="InterPro"/>
</dbReference>
<comment type="function">
    <text evidence="6">Also exhibits azoreductase activity. Catalyzes the reductive cleavage of the azo bond in aromatic azo compounds to the corresponding amines.</text>
</comment>
<evidence type="ECO:0000256" key="2">
    <source>
        <dbReference type="ARBA" id="ARBA00022643"/>
    </source>
</evidence>
<dbReference type="Gene3D" id="3.40.50.360">
    <property type="match status" value="1"/>
</dbReference>
<keyword evidence="1 6" id="KW-0285">Flavoprotein</keyword>
<dbReference type="OrthoDB" id="9787136at2"/>
<reference evidence="8 9" key="1">
    <citation type="submission" date="2013-04" db="EMBL/GenBank/DDBJ databases">
        <title>Hyphomonas hirschiana VP5 Genome Sequencing.</title>
        <authorList>
            <person name="Lai Q."/>
            <person name="Shao Z."/>
        </authorList>
    </citation>
    <scope>NUCLEOTIDE SEQUENCE [LARGE SCALE GENOMIC DNA]</scope>
    <source>
        <strain evidence="8 9">VP5</strain>
    </source>
</reference>
<comment type="cofactor">
    <cofactor evidence="6">
        <name>FMN</name>
        <dbReference type="ChEBI" id="CHEBI:58210"/>
    </cofactor>
    <text evidence="6">Binds 1 FMN per subunit.</text>
</comment>
<evidence type="ECO:0000256" key="1">
    <source>
        <dbReference type="ARBA" id="ARBA00022630"/>
    </source>
</evidence>
<evidence type="ECO:0000313" key="9">
    <source>
        <dbReference type="Proteomes" id="UP000025061"/>
    </source>
</evidence>
<dbReference type="PANTHER" id="PTHR43741:SF2">
    <property type="entry name" value="FMN-DEPENDENT NADH:QUINONE OXIDOREDUCTASE"/>
    <property type="match status" value="1"/>
</dbReference>
<dbReference type="Proteomes" id="UP000025061">
    <property type="component" value="Unassembled WGS sequence"/>
</dbReference>
<dbReference type="InterPro" id="IPR023048">
    <property type="entry name" value="NADH:quinone_OxRdtase_FMN_depd"/>
</dbReference>
<evidence type="ECO:0000259" key="7">
    <source>
        <dbReference type="Pfam" id="PF02525"/>
    </source>
</evidence>
<comment type="catalytic activity">
    <reaction evidence="5">
        <text>N,N-dimethyl-1,4-phenylenediamine + anthranilate + 2 NAD(+) = 2-(4-dimethylaminophenyl)diazenylbenzoate + 2 NADH + 2 H(+)</text>
        <dbReference type="Rhea" id="RHEA:55872"/>
        <dbReference type="ChEBI" id="CHEBI:15378"/>
        <dbReference type="ChEBI" id="CHEBI:15783"/>
        <dbReference type="ChEBI" id="CHEBI:16567"/>
        <dbReference type="ChEBI" id="CHEBI:57540"/>
        <dbReference type="ChEBI" id="CHEBI:57945"/>
        <dbReference type="ChEBI" id="CHEBI:71579"/>
        <dbReference type="EC" id="1.7.1.17"/>
    </reaction>
    <physiologicalReaction direction="right-to-left" evidence="5">
        <dbReference type="Rhea" id="RHEA:55874"/>
    </physiologicalReaction>
</comment>
<evidence type="ECO:0000313" key="8">
    <source>
        <dbReference type="EMBL" id="KCZ96099.1"/>
    </source>
</evidence>
<feature type="binding site" evidence="6">
    <location>
        <begin position="94"/>
        <end position="97"/>
    </location>
    <ligand>
        <name>FMN</name>
        <dbReference type="ChEBI" id="CHEBI:58210"/>
    </ligand>
</feature>
<dbReference type="InterPro" id="IPR003680">
    <property type="entry name" value="Flavodoxin_fold"/>
</dbReference>
<sequence length="208" mass="21727">MSNLLVLNSSANTGESVSRILIDEAVNQILTAAPGTDVVRRDLGANPVPHLTTANLAGVRGTPSTSEELAARALSDELIAELKAAGTVIIAAPMYNFSVPTSLRSWFDFVLRAGETFKYSEAGPEGLLKGKKVVVLTSRGGLYSEGPAAAADFQEPYLRHLLGFVGITDVTFIHAEKIGFGPEARAAAITGAKGQIAKVAQTFSTVAA</sequence>
<evidence type="ECO:0000256" key="3">
    <source>
        <dbReference type="ARBA" id="ARBA00023002"/>
    </source>
</evidence>
<feature type="domain" description="Flavodoxin-like fold" evidence="7">
    <location>
        <begin position="3"/>
        <end position="198"/>
    </location>
</feature>
<dbReference type="EC" id="1.6.5.-" evidence="6"/>
<comment type="catalytic activity">
    <reaction evidence="6">
        <text>2 a quinone + NADH + H(+) = 2 a 1,4-benzosemiquinone + NAD(+)</text>
        <dbReference type="Rhea" id="RHEA:65952"/>
        <dbReference type="ChEBI" id="CHEBI:15378"/>
        <dbReference type="ChEBI" id="CHEBI:57540"/>
        <dbReference type="ChEBI" id="CHEBI:57945"/>
        <dbReference type="ChEBI" id="CHEBI:132124"/>
        <dbReference type="ChEBI" id="CHEBI:134225"/>
    </reaction>
</comment>
<name>A0A059G0D8_9PROT</name>
<evidence type="ECO:0000256" key="6">
    <source>
        <dbReference type="HAMAP-Rule" id="MF_01216"/>
    </source>
</evidence>
<protein>
    <recommendedName>
        <fullName evidence="6">FMN dependent NADH:quinone oxidoreductase</fullName>
        <ecNumber evidence="6">1.6.5.-</ecNumber>
    </recommendedName>
    <alternativeName>
        <fullName evidence="6">Azo-dye reductase</fullName>
    </alternativeName>
    <alternativeName>
        <fullName evidence="6">FMN-dependent NADH-azo compound oxidoreductase</fullName>
    </alternativeName>
    <alternativeName>
        <fullName evidence="6">FMN-dependent NADH-azoreductase</fullName>
        <ecNumber evidence="6">1.7.1.17</ecNumber>
    </alternativeName>
</protein>
<dbReference type="SUPFAM" id="SSF52218">
    <property type="entry name" value="Flavoproteins"/>
    <property type="match status" value="1"/>
</dbReference>
<gene>
    <name evidence="6" type="primary">azoR</name>
    <name evidence="8" type="ORF">HHI_00430</name>
</gene>